<reference evidence="2 3" key="1">
    <citation type="submission" date="2021-01" db="EMBL/GenBank/DDBJ databases">
        <title>Actinoplanes sp. nov. LDG1-01 isolated from lichen.</title>
        <authorList>
            <person name="Saeng-In P."/>
            <person name="Phongsopitanun W."/>
            <person name="Kanchanasin P."/>
            <person name="Yuki M."/>
            <person name="Kudo T."/>
            <person name="Ohkuma M."/>
            <person name="Tanasupawat S."/>
        </authorList>
    </citation>
    <scope>NUCLEOTIDE SEQUENCE [LARGE SCALE GENOMIC DNA]</scope>
    <source>
        <strain evidence="2 3">LDG1-01</strain>
    </source>
</reference>
<organism evidence="2 3">
    <name type="scientific">Paractinoplanes lichenicola</name>
    <dbReference type="NCBI Taxonomy" id="2802976"/>
    <lineage>
        <taxon>Bacteria</taxon>
        <taxon>Bacillati</taxon>
        <taxon>Actinomycetota</taxon>
        <taxon>Actinomycetes</taxon>
        <taxon>Micromonosporales</taxon>
        <taxon>Micromonosporaceae</taxon>
        <taxon>Paractinoplanes</taxon>
    </lineage>
</organism>
<gene>
    <name evidence="2" type="ORF">JKJ07_40295</name>
</gene>
<evidence type="ECO:0000313" key="3">
    <source>
        <dbReference type="Proteomes" id="UP000598996"/>
    </source>
</evidence>
<proteinExistence type="predicted"/>
<accession>A0ABS1W1D3</accession>
<evidence type="ECO:0000256" key="1">
    <source>
        <dbReference type="SAM" id="SignalP"/>
    </source>
</evidence>
<keyword evidence="3" id="KW-1185">Reference proteome</keyword>
<name>A0ABS1W1D3_9ACTN</name>
<protein>
    <submittedName>
        <fullName evidence="2">Uncharacterized protein</fullName>
    </submittedName>
</protein>
<feature type="signal peptide" evidence="1">
    <location>
        <begin position="1"/>
        <end position="21"/>
    </location>
</feature>
<comment type="caution">
    <text evidence="2">The sequence shown here is derived from an EMBL/GenBank/DDBJ whole genome shotgun (WGS) entry which is preliminary data.</text>
</comment>
<evidence type="ECO:0000313" key="2">
    <source>
        <dbReference type="EMBL" id="MBL7260552.1"/>
    </source>
</evidence>
<dbReference type="Proteomes" id="UP000598996">
    <property type="component" value="Unassembled WGS sequence"/>
</dbReference>
<feature type="chain" id="PRO_5045716520" evidence="1">
    <location>
        <begin position="22"/>
        <end position="59"/>
    </location>
</feature>
<keyword evidence="1" id="KW-0732">Signal</keyword>
<dbReference type="RefSeq" id="WP_202997264.1">
    <property type="nucleotide sequence ID" value="NZ_JAENHO010000014.1"/>
</dbReference>
<sequence length="59" mass="5982">MQLRFAALFAATVLVALSALFAVKPPSSGATTPAAAEAATYVVVEPPADDCPWEMSSAA</sequence>
<dbReference type="EMBL" id="JAENHO010000014">
    <property type="protein sequence ID" value="MBL7260552.1"/>
    <property type="molecule type" value="Genomic_DNA"/>
</dbReference>